<evidence type="ECO:0000256" key="1">
    <source>
        <dbReference type="SAM" id="MobiDB-lite"/>
    </source>
</evidence>
<keyword evidence="3" id="KW-1185">Reference proteome</keyword>
<feature type="region of interest" description="Disordered" evidence="1">
    <location>
        <begin position="73"/>
        <end position="167"/>
    </location>
</feature>
<protein>
    <submittedName>
        <fullName evidence="2">Uncharacterized protein</fullName>
    </submittedName>
</protein>
<dbReference type="EMBL" id="LFIW01001519">
    <property type="protein sequence ID" value="KZL82022.1"/>
    <property type="molecule type" value="Genomic_DNA"/>
</dbReference>
<feature type="non-terminal residue" evidence="2">
    <location>
        <position position="1"/>
    </location>
</feature>
<comment type="caution">
    <text evidence="2">The sequence shown here is derived from an EMBL/GenBank/DDBJ whole genome shotgun (WGS) entry which is preliminary data.</text>
</comment>
<accession>A0A167C1X9</accession>
<evidence type="ECO:0000313" key="2">
    <source>
        <dbReference type="EMBL" id="KZL82022.1"/>
    </source>
</evidence>
<sequence>LKGKKGQVVPSLTWLNPFLEIPSTQKFVRTDRDSGGLFLQHPHLRFALFPTGSTIASTHGYILKSAHCTTSHPEFRPPKYRPRWTPSSRNRLPSPRSQHTPLSCKDNIRRSLTSPRPSCSTDGSAPEPSSSFSSPASSWRKAGTSSHTRSASTCSTCSWPSCNPSSTLPTRRWTMRWRTVVLAFSLPSRTRSSAPSSAASPSSSSGTGPPAPFSSPSSAVGGRSSMSPSSGPSWSCTGSSSSS</sequence>
<proteinExistence type="predicted"/>
<feature type="compositionally biased region" description="Low complexity" evidence="1">
    <location>
        <begin position="86"/>
        <end position="97"/>
    </location>
</feature>
<gene>
    <name evidence="2" type="ORF">CI238_06105</name>
</gene>
<feature type="compositionally biased region" description="Polar residues" evidence="1">
    <location>
        <begin position="143"/>
        <end position="166"/>
    </location>
</feature>
<organism evidence="2 3">
    <name type="scientific">Colletotrichum incanum</name>
    <name type="common">Soybean anthracnose fungus</name>
    <dbReference type="NCBI Taxonomy" id="1573173"/>
    <lineage>
        <taxon>Eukaryota</taxon>
        <taxon>Fungi</taxon>
        <taxon>Dikarya</taxon>
        <taxon>Ascomycota</taxon>
        <taxon>Pezizomycotina</taxon>
        <taxon>Sordariomycetes</taxon>
        <taxon>Hypocreomycetidae</taxon>
        <taxon>Glomerellales</taxon>
        <taxon>Glomerellaceae</taxon>
        <taxon>Colletotrichum</taxon>
        <taxon>Colletotrichum spaethianum species complex</taxon>
    </lineage>
</organism>
<reference evidence="2 3" key="1">
    <citation type="submission" date="2015-06" db="EMBL/GenBank/DDBJ databases">
        <title>Survival trade-offs in plant roots during colonization by closely related pathogenic and mutualistic fungi.</title>
        <authorList>
            <person name="Hacquard S."/>
            <person name="Kracher B."/>
            <person name="Hiruma K."/>
            <person name="Weinman A."/>
            <person name="Muench P."/>
            <person name="Garrido Oter R."/>
            <person name="Ver Loren van Themaat E."/>
            <person name="Dallerey J.-F."/>
            <person name="Damm U."/>
            <person name="Henrissat B."/>
            <person name="Lespinet O."/>
            <person name="Thon M."/>
            <person name="Kemen E."/>
            <person name="McHardy A.C."/>
            <person name="Schulze-Lefert P."/>
            <person name="O'Connell R.J."/>
        </authorList>
    </citation>
    <scope>NUCLEOTIDE SEQUENCE [LARGE SCALE GENOMIC DNA]</scope>
    <source>
        <strain evidence="2 3">MAFF 238704</strain>
    </source>
</reference>
<feature type="compositionally biased region" description="Low complexity" evidence="1">
    <location>
        <begin position="124"/>
        <end position="138"/>
    </location>
</feature>
<dbReference type="Proteomes" id="UP000076584">
    <property type="component" value="Unassembled WGS sequence"/>
</dbReference>
<evidence type="ECO:0000313" key="3">
    <source>
        <dbReference type="Proteomes" id="UP000076584"/>
    </source>
</evidence>
<name>A0A167C1X9_COLIC</name>
<dbReference type="AlphaFoldDB" id="A0A167C1X9"/>
<feature type="region of interest" description="Disordered" evidence="1">
    <location>
        <begin position="188"/>
        <end position="243"/>
    </location>
</feature>
<feature type="compositionally biased region" description="Polar residues" evidence="1">
    <location>
        <begin position="110"/>
        <end position="123"/>
    </location>
</feature>